<organism evidence="2 3">
    <name type="scientific">Pseudonocardia alaniniphila</name>
    <dbReference type="NCBI Taxonomy" id="75291"/>
    <lineage>
        <taxon>Bacteria</taxon>
        <taxon>Bacillati</taxon>
        <taxon>Actinomycetota</taxon>
        <taxon>Actinomycetes</taxon>
        <taxon>Pseudonocardiales</taxon>
        <taxon>Pseudonocardiaceae</taxon>
        <taxon>Pseudonocardia</taxon>
    </lineage>
</organism>
<dbReference type="EMBL" id="JAKXMK010000003">
    <property type="protein sequence ID" value="MCH6164707.1"/>
    <property type="molecule type" value="Genomic_DNA"/>
</dbReference>
<name>A0ABS9T860_9PSEU</name>
<evidence type="ECO:0000313" key="3">
    <source>
        <dbReference type="Proteomes" id="UP001299970"/>
    </source>
</evidence>
<keyword evidence="3" id="KW-1185">Reference proteome</keyword>
<feature type="transmembrane region" description="Helical" evidence="1">
    <location>
        <begin position="211"/>
        <end position="228"/>
    </location>
</feature>
<evidence type="ECO:0000313" key="2">
    <source>
        <dbReference type="EMBL" id="MCH6164707.1"/>
    </source>
</evidence>
<feature type="transmembrane region" description="Helical" evidence="1">
    <location>
        <begin position="129"/>
        <end position="145"/>
    </location>
</feature>
<dbReference type="PANTHER" id="PTHR37314">
    <property type="entry name" value="SLR0142 PROTEIN"/>
    <property type="match status" value="1"/>
</dbReference>
<feature type="transmembrane region" description="Helical" evidence="1">
    <location>
        <begin position="55"/>
        <end position="85"/>
    </location>
</feature>
<protein>
    <submittedName>
        <fullName evidence="2">DUF1275 domain-containing protein</fullName>
    </submittedName>
</protein>
<feature type="transmembrane region" description="Helical" evidence="1">
    <location>
        <begin position="186"/>
        <end position="205"/>
    </location>
</feature>
<comment type="caution">
    <text evidence="2">The sequence shown here is derived from an EMBL/GenBank/DDBJ whole genome shotgun (WGS) entry which is preliminary data.</text>
</comment>
<dbReference type="InterPro" id="IPR010699">
    <property type="entry name" value="DUF1275"/>
</dbReference>
<keyword evidence="1" id="KW-1133">Transmembrane helix</keyword>
<evidence type="ECO:0000256" key="1">
    <source>
        <dbReference type="SAM" id="Phobius"/>
    </source>
</evidence>
<dbReference type="Proteomes" id="UP001299970">
    <property type="component" value="Unassembled WGS sequence"/>
</dbReference>
<gene>
    <name evidence="2" type="ORF">MMF94_03330</name>
</gene>
<sequence length="241" mass="24996">MASAGSRLWTELARHETDGPLPLLLLVLTLTTGVLDAVSLLGLGRIFVANMTGNVLIVGFAIAGAPGFSLAASVAALVGFLLAVFVGRRHVERWYGHRGRLVRNTAAIEFGLLLAALVVAIVRPGAPDTPSAVVVAAILAIAMGLQNTTVRRLGVPDLTTTVITMTMVGIVADRGTTGRVRAARRILAVAMLLVGAIAGALLMLYAGIVPAIAVATALLGIVFLIAALRSRRLATWQLGQN</sequence>
<feature type="transmembrane region" description="Helical" evidence="1">
    <location>
        <begin position="21"/>
        <end position="43"/>
    </location>
</feature>
<accession>A0ABS9T860</accession>
<reference evidence="2 3" key="1">
    <citation type="submission" date="2022-03" db="EMBL/GenBank/DDBJ databases">
        <title>Pseudonocardia alaer sp. nov., a novel actinomycete isolated from reed forest soil.</title>
        <authorList>
            <person name="Wang L."/>
        </authorList>
    </citation>
    <scope>NUCLEOTIDE SEQUENCE [LARGE SCALE GENOMIC DNA]</scope>
    <source>
        <strain evidence="2 3">Y-16303</strain>
    </source>
</reference>
<proteinExistence type="predicted"/>
<dbReference type="RefSeq" id="WP_241034736.1">
    <property type="nucleotide sequence ID" value="NZ_BAAAJF010000009.1"/>
</dbReference>
<keyword evidence="1" id="KW-0812">Transmembrane</keyword>
<keyword evidence="1" id="KW-0472">Membrane</keyword>
<feature type="transmembrane region" description="Helical" evidence="1">
    <location>
        <begin position="106"/>
        <end position="123"/>
    </location>
</feature>
<dbReference type="PANTHER" id="PTHR37314:SF4">
    <property type="entry name" value="UPF0700 TRANSMEMBRANE PROTEIN YOAK"/>
    <property type="match status" value="1"/>
</dbReference>
<dbReference type="Pfam" id="PF06912">
    <property type="entry name" value="DUF1275"/>
    <property type="match status" value="1"/>
</dbReference>